<dbReference type="EMBL" id="JAAAJB010000245">
    <property type="protein sequence ID" value="KAG0260532.1"/>
    <property type="molecule type" value="Genomic_DNA"/>
</dbReference>
<reference evidence="2" key="1">
    <citation type="journal article" date="2020" name="Fungal Divers.">
        <title>Resolving the Mortierellaceae phylogeny through synthesis of multi-gene phylogenetics and phylogenomics.</title>
        <authorList>
            <person name="Vandepol N."/>
            <person name="Liber J."/>
            <person name="Desiro A."/>
            <person name="Na H."/>
            <person name="Kennedy M."/>
            <person name="Barry K."/>
            <person name="Grigoriev I.V."/>
            <person name="Miller A.N."/>
            <person name="O'Donnell K."/>
            <person name="Stajich J.E."/>
            <person name="Bonito G."/>
        </authorList>
    </citation>
    <scope>NUCLEOTIDE SEQUENCE</scope>
    <source>
        <strain evidence="2">BC1065</strain>
    </source>
</reference>
<name>A0A9P6U5X1_9FUNG</name>
<dbReference type="GO" id="GO:0034472">
    <property type="term" value="P:snRNA 3'-end processing"/>
    <property type="evidence" value="ECO:0007669"/>
    <property type="project" value="TreeGrafter"/>
</dbReference>
<keyword evidence="3" id="KW-1185">Reference proteome</keyword>
<evidence type="ECO:0000313" key="3">
    <source>
        <dbReference type="Proteomes" id="UP000807716"/>
    </source>
</evidence>
<feature type="region of interest" description="Disordered" evidence="1">
    <location>
        <begin position="822"/>
        <end position="870"/>
    </location>
</feature>
<dbReference type="GO" id="GO:0032039">
    <property type="term" value="C:integrator complex"/>
    <property type="evidence" value="ECO:0007669"/>
    <property type="project" value="InterPro"/>
</dbReference>
<accession>A0A9P6U5X1</accession>
<dbReference type="InterPro" id="IPR029321">
    <property type="entry name" value="INTS2"/>
</dbReference>
<gene>
    <name evidence="2" type="primary">INTS2</name>
    <name evidence="2" type="ORF">DFQ27_003476</name>
</gene>
<dbReference type="OrthoDB" id="3363059at2759"/>
<dbReference type="SUPFAM" id="SSF48371">
    <property type="entry name" value="ARM repeat"/>
    <property type="match status" value="2"/>
</dbReference>
<dbReference type="AlphaFoldDB" id="A0A9P6U5X1"/>
<protein>
    <submittedName>
        <fullName evidence="2">Integrator complex subunit 2</fullName>
    </submittedName>
</protein>
<sequence>MSEAFRLVETGGDPRSHPTLDYSLVLPLLLSRYTLEQLPFLTHSAETSTVLKYVQVDFTLVQRQMREELHLEKQHLGQSRVSARALEFERGRAEDRARIVLAEIERLRMLVHTLSLVREPSPFITALVANNPYSFFSTVDIVVRHDPMGSSKAILYALCRLAPHNVWEVRQVLMAERAFPNLATQLTIEMCHDEVNFMNRLLRGKPEWLTHKDPITPQSISSVMDLLFASLLEEQAAPTSRPDKVCRLLRILSGMTGLLGTTLSKEQVSILIDTLEQASGVSTVDLKVCAILMCAAQLIKQSELATSALALGRKSSIPSSPDPHSSHPQGHDLVDRQKLSSIATFCVFQLLKDGAFQRSNVDVRQWVLEQIRSTMLPLDENLVPLLRAYTTATSQSDAISRIPEQSIREQFVVLGSGFALGGATSAASNIMTPAKAILALYMLMNNEVYLQNLATDNYDKNAEYAGRFLESIHIRKIMLYVMQHEDGIAFKEIQPMFMKLATAQFPEMFDITTLLLEEEAEAAAPHGYGFKKGGSLNKPAHWPSIARPISSAATTAVTPFSALQSLSTALNQSIERPEAAVAAYHAFQRLSAGEMEQMAETLVYSSLPRLLDPRASPPVLEAFKKSWDTLNGLISHDLWAMTVNAVRASSVREVSDVISRVGKESEHKTTVHQPPSMASSFEVPRTATSVMVDGPFWTYEWLLEDPLLLFRVNARVFRQPVILRIFIQILDAIMVGSRHWLRKLFHASMAISLHGGPSTGGGVGAGAGGRRAGGGGAVLSSARPPVPVRTFLEPQLNTLLQLQESSLVQLVLEAIRYTPKEVEENKRKRQQQQQQQQQQKQQRHPQQQQQQQQTDSFDDETQEADQEEQDMAMKEVREIVFNFVHQLFINPKFQFLPKLLHFQGYKKDLIQTVVKGVPSIHVCLDFIQELMNQESEETQRFALRLAAQICDHLPLPKTFQMVNEFIMPKLEELLFRTQLTAPEVIKSAAVLCHAFPSLKPTLVQMLDAVRSSSAGGAMQPHVAGGRLVGATIEMMERMAKDRAVSDKSVL</sequence>
<dbReference type="PANTHER" id="PTHR28608">
    <property type="entry name" value="INTEGRATOR COMPLEX SUBUNIT 2"/>
    <property type="match status" value="1"/>
</dbReference>
<proteinExistence type="predicted"/>
<dbReference type="Pfam" id="PF14750">
    <property type="entry name" value="INTS2"/>
    <property type="match status" value="2"/>
</dbReference>
<evidence type="ECO:0000313" key="2">
    <source>
        <dbReference type="EMBL" id="KAG0260532.1"/>
    </source>
</evidence>
<dbReference type="PANTHER" id="PTHR28608:SF1">
    <property type="entry name" value="INTEGRATOR COMPLEX SUBUNIT 2"/>
    <property type="match status" value="1"/>
</dbReference>
<dbReference type="Proteomes" id="UP000807716">
    <property type="component" value="Unassembled WGS sequence"/>
</dbReference>
<evidence type="ECO:0000256" key="1">
    <source>
        <dbReference type="SAM" id="MobiDB-lite"/>
    </source>
</evidence>
<feature type="compositionally biased region" description="Acidic residues" evidence="1">
    <location>
        <begin position="856"/>
        <end position="870"/>
    </location>
</feature>
<organism evidence="2 3">
    <name type="scientific">Actinomortierella ambigua</name>
    <dbReference type="NCBI Taxonomy" id="1343610"/>
    <lineage>
        <taxon>Eukaryota</taxon>
        <taxon>Fungi</taxon>
        <taxon>Fungi incertae sedis</taxon>
        <taxon>Mucoromycota</taxon>
        <taxon>Mortierellomycotina</taxon>
        <taxon>Mortierellomycetes</taxon>
        <taxon>Mortierellales</taxon>
        <taxon>Mortierellaceae</taxon>
        <taxon>Actinomortierella</taxon>
    </lineage>
</organism>
<feature type="compositionally biased region" description="Low complexity" evidence="1">
    <location>
        <begin position="831"/>
        <end position="853"/>
    </location>
</feature>
<comment type="caution">
    <text evidence="2">The sequence shown here is derived from an EMBL/GenBank/DDBJ whole genome shotgun (WGS) entry which is preliminary data.</text>
</comment>
<dbReference type="InterPro" id="IPR016024">
    <property type="entry name" value="ARM-type_fold"/>
</dbReference>